<evidence type="ECO:0000313" key="2">
    <source>
        <dbReference type="EMBL" id="XCI78137.1"/>
    </source>
</evidence>
<dbReference type="EMBL" id="PP895363">
    <property type="protein sequence ID" value="XCI78137.1"/>
    <property type="molecule type" value="Genomic_DNA"/>
</dbReference>
<organism evidence="2">
    <name type="scientific">Klebsiella phage FKP3</name>
    <dbReference type="NCBI Taxonomy" id="3231233"/>
    <lineage>
        <taxon>Viruses</taxon>
        <taxon>Duplodnaviria</taxon>
        <taxon>Heunggongvirae</taxon>
        <taxon>Uroviricota</taxon>
        <taxon>Caudoviricetes</taxon>
        <taxon>Stephanstirmvirinae</taxon>
        <taxon>Justusliebigvirus</taxon>
    </lineage>
</organism>
<keyword evidence="1" id="KW-0472">Membrane</keyword>
<accession>A0AAU8I0D1</accession>
<protein>
    <submittedName>
        <fullName evidence="2">Uncharacterized protein</fullName>
    </submittedName>
</protein>
<sequence length="59" mass="6476">MFYIIMFVLFIIAIGIITLAEQERKTIPVLIARVIVAAMSGIGFGIVAYALAQYISDLI</sequence>
<feature type="transmembrane region" description="Helical" evidence="1">
    <location>
        <begin position="30"/>
        <end position="52"/>
    </location>
</feature>
<name>A0AAU8I0D1_9CAUD</name>
<keyword evidence="1" id="KW-1133">Transmembrane helix</keyword>
<evidence type="ECO:0000256" key="1">
    <source>
        <dbReference type="SAM" id="Phobius"/>
    </source>
</evidence>
<reference evidence="2" key="1">
    <citation type="submission" date="2024-06" db="EMBL/GenBank/DDBJ databases">
        <title>High activity and specificity of bacteriophage cocktails against carbapenem-resistant Klebsiella pneumoniae belonging to high-risk clones CG258 and ST307.</title>
        <authorList>
            <person name="Jimenez Quiceno J."/>
            <person name="Salazar Ospina L."/>
            <person name="Tellez Carrasquilla S."/>
        </authorList>
    </citation>
    <scope>NUCLEOTIDE SEQUENCE</scope>
</reference>
<proteinExistence type="predicted"/>
<keyword evidence="1" id="KW-0812">Transmembrane</keyword>